<accession>A0A6B0UFK7</accession>
<dbReference type="AlphaFoldDB" id="A0A6B0UFK7"/>
<name>A0A6B0UFK7_IXORI</name>
<reference evidence="1" key="1">
    <citation type="submission" date="2019-12" db="EMBL/GenBank/DDBJ databases">
        <title>An insight into the sialome of adult female Ixodes ricinus ticks feeding for 6 days.</title>
        <authorList>
            <person name="Perner J."/>
            <person name="Ribeiro J.M.C."/>
        </authorList>
    </citation>
    <scope>NUCLEOTIDE SEQUENCE</scope>
    <source>
        <strain evidence="1">Semi-engorged</strain>
        <tissue evidence="1">Salivary glands</tissue>
    </source>
</reference>
<dbReference type="EMBL" id="GIFC01005692">
    <property type="protein sequence ID" value="MXU87775.1"/>
    <property type="molecule type" value="Transcribed_RNA"/>
</dbReference>
<sequence length="98" mass="10844">MRCVSIRCLKRKAPATTRVACLSWSIFELNLCFGSTVTGQEYQTAGCLSFKNISSTHQSESQVFVVEAFALSSLYNFSPSPFDFLKSSRLSLAWSSSV</sequence>
<evidence type="ECO:0000313" key="1">
    <source>
        <dbReference type="EMBL" id="MXU87775.1"/>
    </source>
</evidence>
<protein>
    <submittedName>
        <fullName evidence="1">Putative secreted protein</fullName>
    </submittedName>
</protein>
<proteinExistence type="predicted"/>
<organism evidence="1">
    <name type="scientific">Ixodes ricinus</name>
    <name type="common">Common tick</name>
    <name type="synonym">Acarus ricinus</name>
    <dbReference type="NCBI Taxonomy" id="34613"/>
    <lineage>
        <taxon>Eukaryota</taxon>
        <taxon>Metazoa</taxon>
        <taxon>Ecdysozoa</taxon>
        <taxon>Arthropoda</taxon>
        <taxon>Chelicerata</taxon>
        <taxon>Arachnida</taxon>
        <taxon>Acari</taxon>
        <taxon>Parasitiformes</taxon>
        <taxon>Ixodida</taxon>
        <taxon>Ixodoidea</taxon>
        <taxon>Ixodidae</taxon>
        <taxon>Ixodinae</taxon>
        <taxon>Ixodes</taxon>
    </lineage>
</organism>